<comment type="caution">
    <text evidence="2">The sequence shown here is derived from an EMBL/GenBank/DDBJ whole genome shotgun (WGS) entry which is preliminary data.</text>
</comment>
<accession>A0AAP0JJF1</accession>
<dbReference type="EMBL" id="JBBNAF010000006">
    <property type="protein sequence ID" value="KAK9135148.1"/>
    <property type="molecule type" value="Genomic_DNA"/>
</dbReference>
<feature type="compositionally biased region" description="Low complexity" evidence="1">
    <location>
        <begin position="17"/>
        <end position="27"/>
    </location>
</feature>
<gene>
    <name evidence="2" type="ORF">Syun_014478</name>
</gene>
<name>A0AAP0JJF1_9MAGN</name>
<evidence type="ECO:0000313" key="2">
    <source>
        <dbReference type="EMBL" id="KAK9135148.1"/>
    </source>
</evidence>
<protein>
    <submittedName>
        <fullName evidence="2">Uncharacterized protein</fullName>
    </submittedName>
</protein>
<keyword evidence="3" id="KW-1185">Reference proteome</keyword>
<evidence type="ECO:0000256" key="1">
    <source>
        <dbReference type="SAM" id="MobiDB-lite"/>
    </source>
</evidence>
<reference evidence="2 3" key="1">
    <citation type="submission" date="2024-01" db="EMBL/GenBank/DDBJ databases">
        <title>Genome assemblies of Stephania.</title>
        <authorList>
            <person name="Yang L."/>
        </authorList>
    </citation>
    <scope>NUCLEOTIDE SEQUENCE [LARGE SCALE GENOMIC DNA]</scope>
    <source>
        <strain evidence="2">YNDBR</strain>
        <tissue evidence="2">Leaf</tissue>
    </source>
</reference>
<evidence type="ECO:0000313" key="3">
    <source>
        <dbReference type="Proteomes" id="UP001420932"/>
    </source>
</evidence>
<organism evidence="2 3">
    <name type="scientific">Stephania yunnanensis</name>
    <dbReference type="NCBI Taxonomy" id="152371"/>
    <lineage>
        <taxon>Eukaryota</taxon>
        <taxon>Viridiplantae</taxon>
        <taxon>Streptophyta</taxon>
        <taxon>Embryophyta</taxon>
        <taxon>Tracheophyta</taxon>
        <taxon>Spermatophyta</taxon>
        <taxon>Magnoliopsida</taxon>
        <taxon>Ranunculales</taxon>
        <taxon>Menispermaceae</taxon>
        <taxon>Menispermoideae</taxon>
        <taxon>Cissampelideae</taxon>
        <taxon>Stephania</taxon>
    </lineage>
</organism>
<feature type="region of interest" description="Disordered" evidence="1">
    <location>
        <begin position="106"/>
        <end position="131"/>
    </location>
</feature>
<proteinExistence type="predicted"/>
<feature type="region of interest" description="Disordered" evidence="1">
    <location>
        <begin position="1"/>
        <end position="54"/>
    </location>
</feature>
<dbReference type="AlphaFoldDB" id="A0AAP0JJF1"/>
<feature type="compositionally biased region" description="Polar residues" evidence="1">
    <location>
        <begin position="121"/>
        <end position="131"/>
    </location>
</feature>
<dbReference type="Proteomes" id="UP001420932">
    <property type="component" value="Unassembled WGS sequence"/>
</dbReference>
<feature type="compositionally biased region" description="Low complexity" evidence="1">
    <location>
        <begin position="39"/>
        <end position="54"/>
    </location>
</feature>
<sequence length="131" mass="14211">MRAPRSLPTITPPPRSPSRLRAPPRTSQPRSAFPCAVRSPPCSAARPPSSAAATSSAFQRLVPLRLGCGRHSFLPFWSLSTELLPHPSLYTPTSLPPWSRDYYPVTPTAPTPASLPKPTQRIFSASISGRK</sequence>